<sequence>MSSLLNKSPVNNADQMRSLQLQNKFLIRLLGLFPFTTSFHHRYFYNRERFMLLLTSGDNSYKR</sequence>
<comment type="caution">
    <text evidence="1">The sequence shown here is derived from an EMBL/GenBank/DDBJ whole genome shotgun (WGS) entry which is preliminary data.</text>
</comment>
<organism evidence="1">
    <name type="scientific">termite gut metagenome</name>
    <dbReference type="NCBI Taxonomy" id="433724"/>
    <lineage>
        <taxon>unclassified sequences</taxon>
        <taxon>metagenomes</taxon>
        <taxon>organismal metagenomes</taxon>
    </lineage>
</organism>
<dbReference type="AlphaFoldDB" id="A0A5J4SQI7"/>
<evidence type="ECO:0000313" key="1">
    <source>
        <dbReference type="EMBL" id="KAA6348424.1"/>
    </source>
</evidence>
<name>A0A5J4SQI7_9ZZZZ</name>
<protein>
    <submittedName>
        <fullName evidence="1">Uncharacterized protein</fullName>
    </submittedName>
</protein>
<proteinExistence type="predicted"/>
<gene>
    <name evidence="1" type="ORF">EZS27_004116</name>
</gene>
<reference evidence="1" key="1">
    <citation type="submission" date="2019-03" db="EMBL/GenBank/DDBJ databases">
        <title>Single cell metagenomics reveals metabolic interactions within the superorganism composed of flagellate Streblomastix strix and complex community of Bacteroidetes bacteria on its surface.</title>
        <authorList>
            <person name="Treitli S.C."/>
            <person name="Kolisko M."/>
            <person name="Husnik F."/>
            <person name="Keeling P."/>
            <person name="Hampl V."/>
        </authorList>
    </citation>
    <scope>NUCLEOTIDE SEQUENCE</scope>
    <source>
        <strain evidence="1">STM</strain>
    </source>
</reference>
<accession>A0A5J4SQI7</accession>
<dbReference type="EMBL" id="SNRY01000068">
    <property type="protein sequence ID" value="KAA6348424.1"/>
    <property type="molecule type" value="Genomic_DNA"/>
</dbReference>